<evidence type="ECO:0000256" key="2">
    <source>
        <dbReference type="ARBA" id="ARBA00005995"/>
    </source>
</evidence>
<dbReference type="EC" id="1.-.-.-" evidence="5"/>
<dbReference type="PANTHER" id="PTHR43563">
    <property type="entry name" value="AMINE OXIDASE"/>
    <property type="match status" value="1"/>
</dbReference>
<dbReference type="GO" id="GO:0016491">
    <property type="term" value="F:oxidoreductase activity"/>
    <property type="evidence" value="ECO:0007669"/>
    <property type="project" value="UniProtKB-KW"/>
</dbReference>
<dbReference type="EMBL" id="JAVFCB010000002">
    <property type="protein sequence ID" value="MDQ4213115.1"/>
    <property type="molecule type" value="Genomic_DNA"/>
</dbReference>
<comment type="cofactor">
    <cofactor evidence="1">
        <name>FAD</name>
        <dbReference type="ChEBI" id="CHEBI:57692"/>
    </cofactor>
</comment>
<keyword evidence="3 5" id="KW-0560">Oxidoreductase</keyword>
<evidence type="ECO:0000259" key="4">
    <source>
        <dbReference type="Pfam" id="PF01593"/>
    </source>
</evidence>
<dbReference type="Pfam" id="PF01593">
    <property type="entry name" value="Amino_oxidase"/>
    <property type="match status" value="1"/>
</dbReference>
<dbReference type="PANTHER" id="PTHR43563:SF1">
    <property type="entry name" value="AMINE OXIDASE [FLAVIN-CONTAINING] B"/>
    <property type="match status" value="1"/>
</dbReference>
<dbReference type="SUPFAM" id="SSF51905">
    <property type="entry name" value="FAD/NAD(P)-binding domain"/>
    <property type="match status" value="1"/>
</dbReference>
<dbReference type="InterPro" id="IPR036188">
    <property type="entry name" value="FAD/NAD-bd_sf"/>
</dbReference>
<keyword evidence="6" id="KW-1185">Reference proteome</keyword>
<evidence type="ECO:0000313" key="6">
    <source>
        <dbReference type="Proteomes" id="UP001230289"/>
    </source>
</evidence>
<gene>
    <name evidence="5" type="ORF">RBR11_04235</name>
</gene>
<dbReference type="Proteomes" id="UP001230289">
    <property type="component" value="Unassembled WGS sequence"/>
</dbReference>
<comment type="caution">
    <text evidence="5">The sequence shown here is derived from an EMBL/GenBank/DDBJ whole genome shotgun (WGS) entry which is preliminary data.</text>
</comment>
<evidence type="ECO:0000313" key="5">
    <source>
        <dbReference type="EMBL" id="MDQ4213115.1"/>
    </source>
</evidence>
<dbReference type="Gene3D" id="3.50.50.60">
    <property type="entry name" value="FAD/NAD(P)-binding domain"/>
    <property type="match status" value="1"/>
</dbReference>
<accession>A0ABU0XDC3</accession>
<dbReference type="InterPro" id="IPR050703">
    <property type="entry name" value="Flavin_MAO"/>
</dbReference>
<dbReference type="RefSeq" id="WP_308488056.1">
    <property type="nucleotide sequence ID" value="NZ_JAVFCB010000002.1"/>
</dbReference>
<dbReference type="InterPro" id="IPR002937">
    <property type="entry name" value="Amino_oxidase"/>
</dbReference>
<reference evidence="5 6" key="1">
    <citation type="submission" date="2023-08" db="EMBL/GenBank/DDBJ databases">
        <title>Microbacterium sp. nov., isolated from a waste landfill.</title>
        <authorList>
            <person name="Wen W."/>
        </authorList>
    </citation>
    <scope>NUCLEOTIDE SEQUENCE [LARGE SCALE GENOMIC DNA]</scope>
    <source>
        <strain evidence="5 6">ASV81</strain>
    </source>
</reference>
<evidence type="ECO:0000256" key="1">
    <source>
        <dbReference type="ARBA" id="ARBA00001974"/>
    </source>
</evidence>
<dbReference type="SUPFAM" id="SSF54373">
    <property type="entry name" value="FAD-linked reductases, C-terminal domain"/>
    <property type="match status" value="1"/>
</dbReference>
<evidence type="ECO:0000256" key="3">
    <source>
        <dbReference type="ARBA" id="ARBA00023002"/>
    </source>
</evidence>
<feature type="domain" description="Amine oxidase" evidence="4">
    <location>
        <begin position="34"/>
        <end position="471"/>
    </location>
</feature>
<proteinExistence type="inferred from homology"/>
<dbReference type="InterPro" id="IPR001613">
    <property type="entry name" value="Flavin_amine_oxidase"/>
</dbReference>
<name>A0ABU0XDC3_9MICO</name>
<organism evidence="5 6">
    <name type="scientific">Microbacterium capsulatum</name>
    <dbReference type="NCBI Taxonomy" id="3041921"/>
    <lineage>
        <taxon>Bacteria</taxon>
        <taxon>Bacillati</taxon>
        <taxon>Actinomycetota</taxon>
        <taxon>Actinomycetes</taxon>
        <taxon>Micrococcales</taxon>
        <taxon>Microbacteriaceae</taxon>
        <taxon>Microbacterium</taxon>
    </lineage>
</organism>
<protein>
    <submittedName>
        <fullName evidence="5">NAD(P)/FAD-dependent oxidoreductase</fullName>
        <ecNumber evidence="5">1.-.-.-</ecNumber>
    </submittedName>
</protein>
<comment type="similarity">
    <text evidence="2">Belongs to the flavin monoamine oxidase family.</text>
</comment>
<dbReference type="PRINTS" id="PR00757">
    <property type="entry name" value="AMINEOXDASEF"/>
</dbReference>
<sequence length="479" mass="51495">MTAIQPAPGAVEQTPAGPGVETLERDVVVIGAGISGLVAARRLVQARHSVAVLEARDRVGGRTWSQTIDGSFFEIGGQWISAEQSALKALLAELGKETFSRYREGNSVYVTPDGERHEFVGDFPVAPATLAEIGRLVDELDELAAQMDVDAPWEHPDAAELDRIAFDGWLAAHSDDDQARRIVEHYIAAGMLTKPAHAFSVLQALLMIASAENFENLIDEGLLLDERVVGGMQSVSEQIAAELGAHVVRLNAPVRSLHRSATDDGAPGEVLAVSDTVQVRARYAVVAVPPNLYARIDHVPELPREKQVAHQHVSMGLVIKAQAAYERPFWRDHGLSGTGFASHELVCEVYDNSSPHESRGTIVGFIAGEAADRAWALEEEDRRAAVLDSFAAYFGAEATEPVAFYLSDWGSEQWTRGAYGASYDLGGLSRWGHQQNQPTGPVFFASSDIQGAGYMHVDGGVRIGTDTAARIADGLAGEG</sequence>